<dbReference type="PANTHER" id="PTHR35936:SF25">
    <property type="entry name" value="ABC TRANSPORTER SUBSTRATE-BINDING PROTEIN"/>
    <property type="match status" value="1"/>
</dbReference>
<dbReference type="Gene3D" id="3.40.190.10">
    <property type="entry name" value="Periplasmic binding protein-like II"/>
    <property type="match status" value="2"/>
</dbReference>
<dbReference type="RefSeq" id="WP_342679300.1">
    <property type="nucleotide sequence ID" value="NZ_JBCGCU010000013.1"/>
</dbReference>
<comment type="similarity">
    <text evidence="1">Belongs to the bacterial solute-binding protein 3 family.</text>
</comment>
<keyword evidence="6" id="KW-1185">Reference proteome</keyword>
<evidence type="ECO:0000259" key="4">
    <source>
        <dbReference type="SMART" id="SM00062"/>
    </source>
</evidence>
<evidence type="ECO:0000313" key="5">
    <source>
        <dbReference type="EMBL" id="MEM0516092.1"/>
    </source>
</evidence>
<evidence type="ECO:0000256" key="3">
    <source>
        <dbReference type="SAM" id="SignalP"/>
    </source>
</evidence>
<evidence type="ECO:0000256" key="2">
    <source>
        <dbReference type="ARBA" id="ARBA00022729"/>
    </source>
</evidence>
<dbReference type="SMART" id="SM00062">
    <property type="entry name" value="PBPb"/>
    <property type="match status" value="1"/>
</dbReference>
<dbReference type="Pfam" id="PF00497">
    <property type="entry name" value="SBP_bac_3"/>
    <property type="match status" value="1"/>
</dbReference>
<dbReference type="InterPro" id="IPR001638">
    <property type="entry name" value="Solute-binding_3/MltF_N"/>
</dbReference>
<organism evidence="5 6">
    <name type="scientific">Pseudoalteromonas qingdaonensis</name>
    <dbReference type="NCBI Taxonomy" id="3131913"/>
    <lineage>
        <taxon>Bacteria</taxon>
        <taxon>Pseudomonadati</taxon>
        <taxon>Pseudomonadota</taxon>
        <taxon>Gammaproteobacteria</taxon>
        <taxon>Alteromonadales</taxon>
        <taxon>Pseudoalteromonadaceae</taxon>
        <taxon>Pseudoalteromonas</taxon>
    </lineage>
</organism>
<evidence type="ECO:0000313" key="6">
    <source>
        <dbReference type="Proteomes" id="UP001447008"/>
    </source>
</evidence>
<evidence type="ECO:0000256" key="1">
    <source>
        <dbReference type="ARBA" id="ARBA00010333"/>
    </source>
</evidence>
<accession>A0ABU9MXV3</accession>
<comment type="caution">
    <text evidence="5">The sequence shown here is derived from an EMBL/GenBank/DDBJ whole genome shotgun (WGS) entry which is preliminary data.</text>
</comment>
<reference evidence="5 6" key="1">
    <citation type="submission" date="2024-03" db="EMBL/GenBank/DDBJ databases">
        <title>Pseudoalteromonas qingdaonensis sp. nov., isolated from the intestines of marine benthic organisms.</title>
        <authorList>
            <person name="Lin X."/>
            <person name="Fang S."/>
            <person name="Hu X."/>
        </authorList>
    </citation>
    <scope>NUCLEOTIDE SEQUENCE [LARGE SCALE GENOMIC DNA]</scope>
    <source>
        <strain evidence="5 6">YIC-827</strain>
    </source>
</reference>
<keyword evidence="2 3" id="KW-0732">Signal</keyword>
<feature type="domain" description="Solute-binding protein family 3/N-terminal" evidence="4">
    <location>
        <begin position="18"/>
        <end position="244"/>
    </location>
</feature>
<sequence length="251" mass="28288">MPLILLFFLPMAAVQASTITVAIDHAPPYSFTHGPEAKGLLLDILTPIADELGLELKVVPCPFSRCVHMLEQSEVDIMGGLIRTKQREQELTFVTPAYMALHSSFRFYSLRDSGMEITGYEDLYGKRIAVMRGAAHFARFDKDLDLIKVPVTSEQVALQMLLKGRVDLFIGVEETAEHAMSILRQPVYQLVKQPYQYRDSIFGYMAYSRDFAKTPLANKITSRYQEIAEQGQLTELVKPYALPPIQGHSSQ</sequence>
<gene>
    <name evidence="5" type="ORF">WCN91_11825</name>
</gene>
<feature type="signal peptide" evidence="3">
    <location>
        <begin position="1"/>
        <end position="16"/>
    </location>
</feature>
<dbReference type="PANTHER" id="PTHR35936">
    <property type="entry name" value="MEMBRANE-BOUND LYTIC MUREIN TRANSGLYCOSYLASE F"/>
    <property type="match status" value="1"/>
</dbReference>
<name>A0ABU9MXV3_9GAMM</name>
<proteinExistence type="inferred from homology"/>
<feature type="chain" id="PRO_5047024936" evidence="3">
    <location>
        <begin position="17"/>
        <end position="251"/>
    </location>
</feature>
<dbReference type="SUPFAM" id="SSF53850">
    <property type="entry name" value="Periplasmic binding protein-like II"/>
    <property type="match status" value="1"/>
</dbReference>
<dbReference type="Proteomes" id="UP001447008">
    <property type="component" value="Unassembled WGS sequence"/>
</dbReference>
<protein>
    <submittedName>
        <fullName evidence="5">Transporter substrate-binding domain-containing protein</fullName>
    </submittedName>
</protein>
<dbReference type="EMBL" id="JBCGCU010000013">
    <property type="protein sequence ID" value="MEM0516092.1"/>
    <property type="molecule type" value="Genomic_DNA"/>
</dbReference>